<feature type="compositionally biased region" description="Basic and acidic residues" evidence="1">
    <location>
        <begin position="56"/>
        <end position="68"/>
    </location>
</feature>
<feature type="region of interest" description="Disordered" evidence="1">
    <location>
        <begin position="894"/>
        <end position="949"/>
    </location>
</feature>
<feature type="compositionally biased region" description="Polar residues" evidence="1">
    <location>
        <begin position="86"/>
        <end position="99"/>
    </location>
</feature>
<dbReference type="HOGENOM" id="CLU_269183_0_0_1"/>
<feature type="region of interest" description="Disordered" evidence="1">
    <location>
        <begin position="1099"/>
        <end position="1216"/>
    </location>
</feature>
<feature type="compositionally biased region" description="Acidic residues" evidence="1">
    <location>
        <begin position="566"/>
        <end position="577"/>
    </location>
</feature>
<feature type="compositionally biased region" description="Polar residues" evidence="1">
    <location>
        <begin position="1134"/>
        <end position="1151"/>
    </location>
</feature>
<sequence length="1216" mass="131960">MAQSEPSLSSRKRSRQTGGLSGIDSRPAVIGSPNPKARKQRKTTPVHEESEEEEDLSLRSEVRPDLTKSDPTSSSKPGPKRRSAKTRASGSETTATPGQKTKMPKVPKTERKTRKKAGLPTTQKSRRKSVPSLPLLAGVPEPESEGEDPLLLVGNDEWVPIPWKPSPANVGIGYIKKEEEDAQVDLEWEGQEPRHRIDVDGPTDRNDEEPFNLPSPNERQQINHTKQSAPPTIHPLPLSPSHNSTPEGVPPEEDSFLSVHPDADSSFVGMEIDSDDDVSEFTVPVRLESPPPRRRRSSNVSQREDTPAVDLPPAKSMSNPLPGGSENFAEVTDQTSTRAIFRQLLQSTPARSNGSKQPARPSTSRILPITPSGPQRRALTTSPYPSPRFTGQKLGSLSPEKGVGPSRGLHPKLGALDIAQRIQQPDEPKYDAGPPMKDVALQDNGQEDIQMEDETDEEELENSLRIERELTEGMNDDDSYPIEGLLKPPTPERISSTSRHNFKLFAKSPSSDDDLIPLFDVAPTEASLSNSARRVQPVGPAGEQEFLLSPKIEQPAASVQSGMGEQDTETGSSDEEGPPVVEITSKEPMAAARAAAILKHWHHYSEEQAKLRLRRRRSSTASVNLSTPPVTVRDSTSFMNLLVSRQTGPSASPIPQHMLKLAEAEILATPPRPVPSASGHGDTQTLNGASQLRFSTPLHRAPSIPEIVINPASSRPSVDEAASQREGGRPWTKMDWKALESCLIRERRRIAQRFGLQEKQVDAGEVDVDIVVTAFMDQNRLVGDDDDDWEGEGEWDRGKIRRRCMALQVRHSQQPAGSIVVPGSPLVIPFTPLQSRQTTPVGSFIGELGAPSAPGHPLPTQRSISPIIPLSTSLLAPRYVHLYEEASAIAGLSSEEHDRRVPGDGSLARPHDSSIPSDGSSQERNVRDLPPSRIPVPLTKARQPSASAAGLNQIKASLPSTTAGPASPSILPVQATPSTASRVLGFLGLRGILRGTSKTAPSPTPIQKRGKPRAPSPPPNPIPTHSTFSKSESPATPSPATPKVQTETVPNTSRILARVASPMPVAQVIIPISKSKEDLNHVEPTPSRPSPRIPHPKELVALHPVPPKPSVTRTMQPRRSSGGSVKDLVKTFETLESQNAPTQQGPQNNYLNRRRFGSGSSLRRVPSNLSTCSVISVDSLDPDRSMNESLDSISCTPEPPHATQDNHQLDPDNRYP</sequence>
<feature type="compositionally biased region" description="Polar residues" evidence="1">
    <location>
        <begin position="332"/>
        <end position="365"/>
    </location>
</feature>
<feature type="region of interest" description="Disordered" evidence="1">
    <location>
        <begin position="994"/>
        <end position="1049"/>
    </location>
</feature>
<feature type="compositionally biased region" description="Basic and acidic residues" evidence="1">
    <location>
        <begin position="1207"/>
        <end position="1216"/>
    </location>
</feature>
<keyword evidence="3" id="KW-1185">Reference proteome</keyword>
<feature type="region of interest" description="Disordered" evidence="1">
    <location>
        <begin position="555"/>
        <end position="580"/>
    </location>
</feature>
<proteinExistence type="predicted"/>
<feature type="region of interest" description="Disordered" evidence="1">
    <location>
        <begin position="470"/>
        <end position="498"/>
    </location>
</feature>
<feature type="compositionally biased region" description="Polar residues" evidence="1">
    <location>
        <begin position="214"/>
        <end position="230"/>
    </location>
</feature>
<gene>
    <name evidence="2" type="ORF">M407DRAFT_4760</name>
</gene>
<evidence type="ECO:0000313" key="2">
    <source>
        <dbReference type="EMBL" id="KIO31828.1"/>
    </source>
</evidence>
<feature type="compositionally biased region" description="Basic and acidic residues" evidence="1">
    <location>
        <begin position="191"/>
        <end position="205"/>
    </location>
</feature>
<accession>A0A0C3LD50</accession>
<evidence type="ECO:0000313" key="3">
    <source>
        <dbReference type="Proteomes" id="UP000054248"/>
    </source>
</evidence>
<feature type="region of interest" description="Disordered" evidence="1">
    <location>
        <begin position="710"/>
        <end position="729"/>
    </location>
</feature>
<dbReference type="EMBL" id="KN822959">
    <property type="protein sequence ID" value="KIO31828.1"/>
    <property type="molecule type" value="Genomic_DNA"/>
</dbReference>
<feature type="compositionally biased region" description="Polar residues" evidence="1">
    <location>
        <begin position="914"/>
        <end position="923"/>
    </location>
</feature>
<feature type="region of interest" description="Disordered" evidence="1">
    <location>
        <begin position="186"/>
        <end position="440"/>
    </location>
</feature>
<feature type="compositionally biased region" description="Polar residues" evidence="1">
    <location>
        <begin position="1111"/>
        <end position="1123"/>
    </location>
</feature>
<reference evidence="3" key="2">
    <citation type="submission" date="2015-01" db="EMBL/GenBank/DDBJ databases">
        <title>Evolutionary Origins and Diversification of the Mycorrhizal Mutualists.</title>
        <authorList>
            <consortium name="DOE Joint Genome Institute"/>
            <consortium name="Mycorrhizal Genomics Consortium"/>
            <person name="Kohler A."/>
            <person name="Kuo A."/>
            <person name="Nagy L.G."/>
            <person name="Floudas D."/>
            <person name="Copeland A."/>
            <person name="Barry K.W."/>
            <person name="Cichocki N."/>
            <person name="Veneault-Fourrey C."/>
            <person name="LaButti K."/>
            <person name="Lindquist E.A."/>
            <person name="Lipzen A."/>
            <person name="Lundell T."/>
            <person name="Morin E."/>
            <person name="Murat C."/>
            <person name="Riley R."/>
            <person name="Ohm R."/>
            <person name="Sun H."/>
            <person name="Tunlid A."/>
            <person name="Henrissat B."/>
            <person name="Grigoriev I.V."/>
            <person name="Hibbett D.S."/>
            <person name="Martin F."/>
        </authorList>
    </citation>
    <scope>NUCLEOTIDE SEQUENCE [LARGE SCALE GENOMIC DNA]</scope>
    <source>
        <strain evidence="3">MUT 4182</strain>
    </source>
</reference>
<organism evidence="2 3">
    <name type="scientific">Tulasnella calospora MUT 4182</name>
    <dbReference type="NCBI Taxonomy" id="1051891"/>
    <lineage>
        <taxon>Eukaryota</taxon>
        <taxon>Fungi</taxon>
        <taxon>Dikarya</taxon>
        <taxon>Basidiomycota</taxon>
        <taxon>Agaricomycotina</taxon>
        <taxon>Agaricomycetes</taxon>
        <taxon>Cantharellales</taxon>
        <taxon>Tulasnellaceae</taxon>
        <taxon>Tulasnella</taxon>
    </lineage>
</organism>
<feature type="region of interest" description="Disordered" evidence="1">
    <location>
        <begin position="1"/>
        <end position="150"/>
    </location>
</feature>
<reference evidence="2 3" key="1">
    <citation type="submission" date="2014-04" db="EMBL/GenBank/DDBJ databases">
        <authorList>
            <consortium name="DOE Joint Genome Institute"/>
            <person name="Kuo A."/>
            <person name="Girlanda M."/>
            <person name="Perotto S."/>
            <person name="Kohler A."/>
            <person name="Nagy L.G."/>
            <person name="Floudas D."/>
            <person name="Copeland A."/>
            <person name="Barry K.W."/>
            <person name="Cichocki N."/>
            <person name="Veneault-Fourrey C."/>
            <person name="LaButti K."/>
            <person name="Lindquist E.A."/>
            <person name="Lipzen A."/>
            <person name="Lundell T."/>
            <person name="Morin E."/>
            <person name="Murat C."/>
            <person name="Sun H."/>
            <person name="Tunlid A."/>
            <person name="Henrissat B."/>
            <person name="Grigoriev I.V."/>
            <person name="Hibbett D.S."/>
            <person name="Martin F."/>
            <person name="Nordberg H.P."/>
            <person name="Cantor M.N."/>
            <person name="Hua S.X."/>
        </authorList>
    </citation>
    <scope>NUCLEOTIDE SEQUENCE [LARGE SCALE GENOMIC DNA]</scope>
    <source>
        <strain evidence="2 3">MUT 4182</strain>
    </source>
</reference>
<dbReference type="OrthoDB" id="3258279at2759"/>
<dbReference type="AlphaFoldDB" id="A0A0C3LD50"/>
<evidence type="ECO:0000256" key="1">
    <source>
        <dbReference type="SAM" id="MobiDB-lite"/>
    </source>
</evidence>
<protein>
    <submittedName>
        <fullName evidence="2">Uncharacterized protein</fullName>
    </submittedName>
</protein>
<feature type="compositionally biased region" description="Polar residues" evidence="1">
    <location>
        <begin position="1167"/>
        <end position="1176"/>
    </location>
</feature>
<dbReference type="Proteomes" id="UP000054248">
    <property type="component" value="Unassembled WGS sequence"/>
</dbReference>
<name>A0A0C3LD50_9AGAM</name>